<keyword evidence="4" id="KW-1185">Reference proteome</keyword>
<keyword evidence="2" id="KW-0472">Membrane</keyword>
<feature type="compositionally biased region" description="Low complexity" evidence="1">
    <location>
        <begin position="1"/>
        <end position="26"/>
    </location>
</feature>
<evidence type="ECO:0000256" key="1">
    <source>
        <dbReference type="SAM" id="MobiDB-lite"/>
    </source>
</evidence>
<sequence length="257" mass="26414">MTQSSPTESHAEAPAPASEQAPAPDAVAPPPRASAHTRASGGRAVRTRPTRRVRLVQAAVVVAVLAAMGLATEWRSADAPATKAAAEQQFDPAAYGKETFGKVAPLIEENAVPLTELVPALRADADAAGAKYGKREGSSPYSFPASAEGTGGELNGSLLSLTVEGLPPGTQVWVQVGPAITGTSLRDATGTIKFGDFLNQVQYADAGTALNNEVRTQVLAGTTPATLTGKKISVVGAFTFLTPEVVTLTPVKFEVTP</sequence>
<evidence type="ECO:0000313" key="3">
    <source>
        <dbReference type="EMBL" id="GAA3385315.1"/>
    </source>
</evidence>
<feature type="transmembrane region" description="Helical" evidence="2">
    <location>
        <begin position="53"/>
        <end position="71"/>
    </location>
</feature>
<organism evidence="3 4">
    <name type="scientific">Cryptosporangium minutisporangium</name>
    <dbReference type="NCBI Taxonomy" id="113569"/>
    <lineage>
        <taxon>Bacteria</taxon>
        <taxon>Bacillati</taxon>
        <taxon>Actinomycetota</taxon>
        <taxon>Actinomycetes</taxon>
        <taxon>Cryptosporangiales</taxon>
        <taxon>Cryptosporangiaceae</taxon>
        <taxon>Cryptosporangium</taxon>
    </lineage>
</organism>
<keyword evidence="2" id="KW-0812">Transmembrane</keyword>
<dbReference type="RefSeq" id="WP_345727571.1">
    <property type="nucleotide sequence ID" value="NZ_BAAAYN010000011.1"/>
</dbReference>
<dbReference type="Pfam" id="PF10054">
    <property type="entry name" value="DUF2291"/>
    <property type="match status" value="1"/>
</dbReference>
<keyword evidence="2" id="KW-1133">Transmembrane helix</keyword>
<evidence type="ECO:0000256" key="2">
    <source>
        <dbReference type="SAM" id="Phobius"/>
    </source>
</evidence>
<feature type="region of interest" description="Disordered" evidence="1">
    <location>
        <begin position="1"/>
        <end position="48"/>
    </location>
</feature>
<dbReference type="SUPFAM" id="SSF141318">
    <property type="entry name" value="TM0957-like"/>
    <property type="match status" value="1"/>
</dbReference>
<comment type="caution">
    <text evidence="3">The sequence shown here is derived from an EMBL/GenBank/DDBJ whole genome shotgun (WGS) entry which is preliminary data.</text>
</comment>
<protein>
    <submittedName>
        <fullName evidence="3">DUF2291 domain-containing protein</fullName>
    </submittedName>
</protein>
<accession>A0ABP6SUG7</accession>
<dbReference type="EMBL" id="BAAAYN010000011">
    <property type="protein sequence ID" value="GAA3385315.1"/>
    <property type="molecule type" value="Genomic_DNA"/>
</dbReference>
<dbReference type="PIRSF" id="PIRSF033535">
    <property type="entry name" value="UCP033535_plp"/>
    <property type="match status" value="1"/>
</dbReference>
<dbReference type="InterPro" id="IPR014582">
    <property type="entry name" value="UCP033535_lipo"/>
</dbReference>
<proteinExistence type="predicted"/>
<dbReference type="Proteomes" id="UP001501676">
    <property type="component" value="Unassembled WGS sequence"/>
</dbReference>
<reference evidence="4" key="1">
    <citation type="journal article" date="2019" name="Int. J. Syst. Evol. Microbiol.">
        <title>The Global Catalogue of Microorganisms (GCM) 10K type strain sequencing project: providing services to taxonomists for standard genome sequencing and annotation.</title>
        <authorList>
            <consortium name="The Broad Institute Genomics Platform"/>
            <consortium name="The Broad Institute Genome Sequencing Center for Infectious Disease"/>
            <person name="Wu L."/>
            <person name="Ma J."/>
        </authorList>
    </citation>
    <scope>NUCLEOTIDE SEQUENCE [LARGE SCALE GENOMIC DNA]</scope>
    <source>
        <strain evidence="4">JCM 9458</strain>
    </source>
</reference>
<gene>
    <name evidence="3" type="ORF">GCM10020369_18330</name>
</gene>
<dbReference type="InterPro" id="IPR036215">
    <property type="entry name" value="TM0957-like_sf"/>
</dbReference>
<name>A0ABP6SUG7_9ACTN</name>
<evidence type="ECO:0000313" key="4">
    <source>
        <dbReference type="Proteomes" id="UP001501676"/>
    </source>
</evidence>